<dbReference type="InterPro" id="IPR011545">
    <property type="entry name" value="DEAD/DEAH_box_helicase_dom"/>
</dbReference>
<dbReference type="GO" id="GO:0009378">
    <property type="term" value="F:four-way junction helicase activity"/>
    <property type="evidence" value="ECO:0007669"/>
    <property type="project" value="TreeGrafter"/>
</dbReference>
<dbReference type="KEGG" id="mfu:LILAB_32155"/>
<organism evidence="15 16">
    <name type="scientific">Myxococcus fulvus (strain ATCC BAA-855 / HW-1)</name>
    <dbReference type="NCBI Taxonomy" id="483219"/>
    <lineage>
        <taxon>Bacteria</taxon>
        <taxon>Pseudomonadati</taxon>
        <taxon>Myxococcota</taxon>
        <taxon>Myxococcia</taxon>
        <taxon>Myxococcales</taxon>
        <taxon>Cystobacterineae</taxon>
        <taxon>Myxococcaceae</taxon>
        <taxon>Myxococcus</taxon>
    </lineage>
</organism>
<evidence type="ECO:0000256" key="1">
    <source>
        <dbReference type="ARBA" id="ARBA00005446"/>
    </source>
</evidence>
<dbReference type="InterPro" id="IPR004589">
    <property type="entry name" value="DNA_helicase_ATP-dep_RecQ"/>
</dbReference>
<gene>
    <name evidence="15" type="ordered locus">LILAB_32155</name>
</gene>
<dbReference type="NCBIfam" id="TIGR00614">
    <property type="entry name" value="recQ_fam"/>
    <property type="match status" value="1"/>
</dbReference>
<dbReference type="PROSITE" id="PS51194">
    <property type="entry name" value="HELICASE_CTER"/>
    <property type="match status" value="1"/>
</dbReference>
<keyword evidence="4" id="KW-0378">Hydrolase</keyword>
<feature type="domain" description="Helicase C-terminal" evidence="14">
    <location>
        <begin position="241"/>
        <end position="387"/>
    </location>
</feature>
<dbReference type="GO" id="GO:0043138">
    <property type="term" value="F:3'-5' DNA helicase activity"/>
    <property type="evidence" value="ECO:0007669"/>
    <property type="project" value="UniProtKB-EC"/>
</dbReference>
<dbReference type="Gene3D" id="3.40.50.300">
    <property type="entry name" value="P-loop containing nucleotide triphosphate hydrolases"/>
    <property type="match status" value="2"/>
</dbReference>
<evidence type="ECO:0000259" key="13">
    <source>
        <dbReference type="PROSITE" id="PS51192"/>
    </source>
</evidence>
<dbReference type="InterPro" id="IPR014001">
    <property type="entry name" value="Helicase_ATP-bd"/>
</dbReference>
<dbReference type="PANTHER" id="PTHR13710:SF105">
    <property type="entry name" value="ATP-DEPENDENT DNA HELICASE Q1"/>
    <property type="match status" value="1"/>
</dbReference>
<dbReference type="AlphaFoldDB" id="F8C9N3"/>
<comment type="catalytic activity">
    <reaction evidence="9">
        <text>Couples ATP hydrolysis with the unwinding of duplex DNA by translocating in the 3'-5' direction.</text>
        <dbReference type="EC" id="5.6.2.4"/>
    </reaction>
</comment>
<dbReference type="FunFam" id="3.40.50.300:FF:001389">
    <property type="entry name" value="ATP-dependent DNA helicase RecQ"/>
    <property type="match status" value="1"/>
</dbReference>
<evidence type="ECO:0000256" key="6">
    <source>
        <dbReference type="ARBA" id="ARBA00022840"/>
    </source>
</evidence>
<dbReference type="GO" id="GO:0006310">
    <property type="term" value="P:DNA recombination"/>
    <property type="evidence" value="ECO:0007669"/>
    <property type="project" value="InterPro"/>
</dbReference>
<keyword evidence="6" id="KW-0067">ATP-binding</keyword>
<keyword evidence="5 15" id="KW-0347">Helicase</keyword>
<protein>
    <recommendedName>
        <fullName evidence="11">ATP-dependent DNA helicase RecQ</fullName>
        <ecNumber evidence="10">5.6.2.4</ecNumber>
    </recommendedName>
    <alternativeName>
        <fullName evidence="12">DNA 3'-5' helicase RecQ</fullName>
    </alternativeName>
</protein>
<evidence type="ECO:0000256" key="8">
    <source>
        <dbReference type="ARBA" id="ARBA00023235"/>
    </source>
</evidence>
<dbReference type="GO" id="GO:0016787">
    <property type="term" value="F:hydrolase activity"/>
    <property type="evidence" value="ECO:0007669"/>
    <property type="project" value="UniProtKB-KW"/>
</dbReference>
<evidence type="ECO:0000256" key="12">
    <source>
        <dbReference type="ARBA" id="ARBA00044550"/>
    </source>
</evidence>
<dbReference type="Proteomes" id="UP000000488">
    <property type="component" value="Chromosome"/>
</dbReference>
<dbReference type="CDD" id="cd17920">
    <property type="entry name" value="DEXHc_RecQ"/>
    <property type="match status" value="1"/>
</dbReference>
<keyword evidence="2" id="KW-0479">Metal-binding</keyword>
<dbReference type="InterPro" id="IPR036388">
    <property type="entry name" value="WH-like_DNA-bd_sf"/>
</dbReference>
<name>F8C9N3_MYXFH</name>
<evidence type="ECO:0000256" key="10">
    <source>
        <dbReference type="ARBA" id="ARBA00034808"/>
    </source>
</evidence>
<dbReference type="HOGENOM" id="CLU_001103_9_2_7"/>
<dbReference type="GO" id="GO:0005524">
    <property type="term" value="F:ATP binding"/>
    <property type="evidence" value="ECO:0007669"/>
    <property type="project" value="UniProtKB-KW"/>
</dbReference>
<evidence type="ECO:0000313" key="16">
    <source>
        <dbReference type="Proteomes" id="UP000000488"/>
    </source>
</evidence>
<dbReference type="EC" id="5.6.2.4" evidence="10"/>
<dbReference type="GO" id="GO:0006281">
    <property type="term" value="P:DNA repair"/>
    <property type="evidence" value="ECO:0007669"/>
    <property type="project" value="TreeGrafter"/>
</dbReference>
<dbReference type="GO" id="GO:0043590">
    <property type="term" value="C:bacterial nucleoid"/>
    <property type="evidence" value="ECO:0007669"/>
    <property type="project" value="TreeGrafter"/>
</dbReference>
<dbReference type="Pfam" id="PF00270">
    <property type="entry name" value="DEAD"/>
    <property type="match status" value="1"/>
</dbReference>
<evidence type="ECO:0000259" key="14">
    <source>
        <dbReference type="PROSITE" id="PS51194"/>
    </source>
</evidence>
<dbReference type="GO" id="GO:0005737">
    <property type="term" value="C:cytoplasm"/>
    <property type="evidence" value="ECO:0007669"/>
    <property type="project" value="TreeGrafter"/>
</dbReference>
<keyword evidence="3" id="KW-0547">Nucleotide-binding</keyword>
<dbReference type="InterPro" id="IPR032284">
    <property type="entry name" value="RecQ_Zn-bd"/>
</dbReference>
<keyword evidence="8" id="KW-0413">Isomerase</keyword>
<keyword evidence="7" id="KW-0238">DNA-binding</keyword>
<dbReference type="GO" id="GO:0030894">
    <property type="term" value="C:replisome"/>
    <property type="evidence" value="ECO:0007669"/>
    <property type="project" value="TreeGrafter"/>
</dbReference>
<evidence type="ECO:0000256" key="4">
    <source>
        <dbReference type="ARBA" id="ARBA00022801"/>
    </source>
</evidence>
<evidence type="ECO:0000256" key="2">
    <source>
        <dbReference type="ARBA" id="ARBA00022723"/>
    </source>
</evidence>
<dbReference type="InterPro" id="IPR001650">
    <property type="entry name" value="Helicase_C-like"/>
</dbReference>
<evidence type="ECO:0000256" key="11">
    <source>
        <dbReference type="ARBA" id="ARBA00044535"/>
    </source>
</evidence>
<dbReference type="Pfam" id="PF00271">
    <property type="entry name" value="Helicase_C"/>
    <property type="match status" value="1"/>
</dbReference>
<dbReference type="PANTHER" id="PTHR13710">
    <property type="entry name" value="DNA HELICASE RECQ FAMILY MEMBER"/>
    <property type="match status" value="1"/>
</dbReference>
<proteinExistence type="inferred from homology"/>
<dbReference type="SUPFAM" id="SSF52540">
    <property type="entry name" value="P-loop containing nucleoside triphosphate hydrolases"/>
    <property type="match status" value="1"/>
</dbReference>
<evidence type="ECO:0000256" key="9">
    <source>
        <dbReference type="ARBA" id="ARBA00034617"/>
    </source>
</evidence>
<sequence>MAGPAFAKERSFMHRADGARRGSIDTVLRERFGLTDFRPGQREVIEALLGPRAAALAVFPTGGGKSLCYQLPALLLEGITVVVSPLIALMKDQIDALTRQGIRAARLDASLSVDESREVTQALREGSLKLLYVAPERFNNERFTALLRALRIALFAVDEAHCVSEWGHNFRPDYLKLAQAARALSAERILALTATATPSVVRDICQGFGIPEENAVVTGFYRRNLALETTPVHAEDRDALLLERLSSREPGPTIVYVTKQKTAERVAAFLSTEGLPANAYHAGLESDVRERVQEEWMASTNGIVVATIAFGMGIDKADVRAVYHYNLPKGLESYSQEIGRAGRDGAPSVVELFACPDDVSSLENFAYGDTPTPEAIQGLVTELLGMGPELSVDLFALSSRHDVRQLVLRTALTYLELEGVLRQGTPYYAGYKVQPLVSLDALVGRFQGERVQFLRDVFAQAKKGRTWYSLDPAEVAGSLRQPRERVVRSLEYLEEQGLVLLQVSDPRQRFTRLRRQEDPKALTDLLDRRFQQREAQEVARVQDVLRLVTHKGCQSNALVAHFGQQREQPCGHCTFCRTGEAQVLPAVRRKPALPAGLDVVAFRALAAKHPDALGHPRQAARFLCGLSSPALTRAKLGGHALFGALEGWPFVEVLDFCGRQPVT</sequence>
<reference evidence="15 16" key="1">
    <citation type="journal article" date="2011" name="J. Bacteriol.">
        <title>Genome sequence of the halotolerant marine bacterium Myxococcus fulvus HW-1.</title>
        <authorList>
            <person name="Li Z.F."/>
            <person name="Li X."/>
            <person name="Liu H."/>
            <person name="Liu X."/>
            <person name="Han K."/>
            <person name="Wu Z.H."/>
            <person name="Hu W."/>
            <person name="Li F.F."/>
            <person name="Li Y.Z."/>
        </authorList>
    </citation>
    <scope>NUCLEOTIDE SEQUENCE [LARGE SCALE GENOMIC DNA]</scope>
    <source>
        <strain evidence="16">ATCC BAA-855 / HW-1</strain>
    </source>
</reference>
<dbReference type="GO" id="GO:0046872">
    <property type="term" value="F:metal ion binding"/>
    <property type="evidence" value="ECO:0007669"/>
    <property type="project" value="UniProtKB-KW"/>
</dbReference>
<dbReference type="SMART" id="SM00487">
    <property type="entry name" value="DEXDc"/>
    <property type="match status" value="1"/>
</dbReference>
<dbReference type="GO" id="GO:0003677">
    <property type="term" value="F:DNA binding"/>
    <property type="evidence" value="ECO:0007669"/>
    <property type="project" value="UniProtKB-KW"/>
</dbReference>
<feature type="domain" description="Helicase ATP-binding" evidence="13">
    <location>
        <begin position="46"/>
        <end position="214"/>
    </location>
</feature>
<comment type="similarity">
    <text evidence="1">Belongs to the helicase family. RecQ subfamily.</text>
</comment>
<dbReference type="EMBL" id="CP002830">
    <property type="protein sequence ID" value="AEI68312.1"/>
    <property type="molecule type" value="Genomic_DNA"/>
</dbReference>
<dbReference type="eggNOG" id="COG0514">
    <property type="taxonomic scope" value="Bacteria"/>
</dbReference>
<dbReference type="InterPro" id="IPR027417">
    <property type="entry name" value="P-loop_NTPase"/>
</dbReference>
<evidence type="ECO:0000313" key="15">
    <source>
        <dbReference type="EMBL" id="AEI68312.1"/>
    </source>
</evidence>
<dbReference type="STRING" id="483219.LILAB_32155"/>
<evidence type="ECO:0000256" key="5">
    <source>
        <dbReference type="ARBA" id="ARBA00022806"/>
    </source>
</evidence>
<evidence type="ECO:0000256" key="3">
    <source>
        <dbReference type="ARBA" id="ARBA00022741"/>
    </source>
</evidence>
<dbReference type="Pfam" id="PF16124">
    <property type="entry name" value="RecQ_Zn_bind"/>
    <property type="match status" value="1"/>
</dbReference>
<accession>F8C9N3</accession>
<dbReference type="Gene3D" id="1.10.10.10">
    <property type="entry name" value="Winged helix-like DNA-binding domain superfamily/Winged helix DNA-binding domain"/>
    <property type="match status" value="1"/>
</dbReference>
<dbReference type="PROSITE" id="PS51192">
    <property type="entry name" value="HELICASE_ATP_BIND_1"/>
    <property type="match status" value="1"/>
</dbReference>
<evidence type="ECO:0000256" key="7">
    <source>
        <dbReference type="ARBA" id="ARBA00023125"/>
    </source>
</evidence>
<dbReference type="SMART" id="SM00490">
    <property type="entry name" value="HELICc"/>
    <property type="match status" value="1"/>
</dbReference>